<dbReference type="SMART" id="SM00409">
    <property type="entry name" value="IG"/>
    <property type="match status" value="1"/>
</dbReference>
<name>A0A8C0TCW5_CANLF</name>
<dbReference type="GO" id="GO:0005576">
    <property type="term" value="C:extracellular region"/>
    <property type="evidence" value="ECO:0007669"/>
    <property type="project" value="UniProtKB-SubCell"/>
</dbReference>
<dbReference type="SMART" id="SM00423">
    <property type="entry name" value="PSI"/>
    <property type="match status" value="1"/>
</dbReference>
<dbReference type="InterPro" id="IPR016201">
    <property type="entry name" value="PSI"/>
</dbReference>
<accession>A0A8C0TCW5</accession>
<dbReference type="FunFam" id="2.60.40.10:FF:000030">
    <property type="entry name" value="Semaphorin 3F like"/>
    <property type="match status" value="1"/>
</dbReference>
<protein>
    <submittedName>
        <fullName evidence="12">Semaphorin 3E</fullName>
    </submittedName>
</protein>
<dbReference type="GO" id="GO:0030215">
    <property type="term" value="F:semaphorin receptor binding"/>
    <property type="evidence" value="ECO:0007669"/>
    <property type="project" value="InterPro"/>
</dbReference>
<dbReference type="AlphaFoldDB" id="A0A8C0TCW5"/>
<dbReference type="Pfam" id="PF01403">
    <property type="entry name" value="Sema"/>
    <property type="match status" value="1"/>
</dbReference>
<feature type="compositionally biased region" description="Basic and acidic residues" evidence="9">
    <location>
        <begin position="952"/>
        <end position="966"/>
    </location>
</feature>
<dbReference type="InterPro" id="IPR007110">
    <property type="entry name" value="Ig-like_dom"/>
</dbReference>
<dbReference type="Gene3D" id="2.60.40.10">
    <property type="entry name" value="Immunoglobulins"/>
    <property type="match status" value="1"/>
</dbReference>
<dbReference type="InterPro" id="IPR003599">
    <property type="entry name" value="Ig_sub"/>
</dbReference>
<feature type="compositionally biased region" description="Pro residues" evidence="9">
    <location>
        <begin position="167"/>
        <end position="179"/>
    </location>
</feature>
<evidence type="ECO:0000256" key="7">
    <source>
        <dbReference type="ARBA" id="ARBA00023319"/>
    </source>
</evidence>
<dbReference type="InterPro" id="IPR001627">
    <property type="entry name" value="Semap_dom"/>
</dbReference>
<dbReference type="PANTHER" id="PTHR11036">
    <property type="entry name" value="SEMAPHORIN"/>
    <property type="match status" value="1"/>
</dbReference>
<feature type="compositionally biased region" description="Low complexity" evidence="9">
    <location>
        <begin position="137"/>
        <end position="147"/>
    </location>
</feature>
<feature type="compositionally biased region" description="Basic residues" evidence="9">
    <location>
        <begin position="180"/>
        <end position="193"/>
    </location>
</feature>
<dbReference type="PROSITE" id="PS50835">
    <property type="entry name" value="IG_LIKE"/>
    <property type="match status" value="1"/>
</dbReference>
<dbReference type="CDD" id="cd11253">
    <property type="entry name" value="Sema_3E"/>
    <property type="match status" value="1"/>
</dbReference>
<feature type="domain" description="Ig-like" evidence="10">
    <location>
        <begin position="794"/>
        <end position="869"/>
    </location>
</feature>
<evidence type="ECO:0000313" key="13">
    <source>
        <dbReference type="Proteomes" id="UP000694542"/>
    </source>
</evidence>
<dbReference type="Proteomes" id="UP000694542">
    <property type="component" value="Chromosome 18"/>
</dbReference>
<comment type="subcellular location">
    <subcellularLocation>
        <location evidence="1">Secreted</location>
    </subcellularLocation>
</comment>
<dbReference type="InterPro" id="IPR036179">
    <property type="entry name" value="Ig-like_dom_sf"/>
</dbReference>
<evidence type="ECO:0000259" key="11">
    <source>
        <dbReference type="PROSITE" id="PS51004"/>
    </source>
</evidence>
<keyword evidence="6" id="KW-0325">Glycoprotein</keyword>
<keyword evidence="4" id="KW-0732">Signal</keyword>
<keyword evidence="3" id="KW-0964">Secreted</keyword>
<dbReference type="CDD" id="cd05871">
    <property type="entry name" value="Ig_Sema3"/>
    <property type="match status" value="1"/>
</dbReference>
<dbReference type="InterPro" id="IPR036352">
    <property type="entry name" value="Semap_dom_sf"/>
</dbReference>
<dbReference type="InterPro" id="IPR027231">
    <property type="entry name" value="Semaphorin"/>
</dbReference>
<dbReference type="SMART" id="SM00630">
    <property type="entry name" value="Sema"/>
    <property type="match status" value="1"/>
</dbReference>
<dbReference type="InterPro" id="IPR013151">
    <property type="entry name" value="Immunoglobulin_dom"/>
</dbReference>
<evidence type="ECO:0000256" key="9">
    <source>
        <dbReference type="SAM" id="MobiDB-lite"/>
    </source>
</evidence>
<proteinExistence type="inferred from homology"/>
<evidence type="ECO:0000256" key="6">
    <source>
        <dbReference type="ARBA" id="ARBA00023180"/>
    </source>
</evidence>
<reference evidence="12" key="1">
    <citation type="submission" date="2018-10" db="EMBL/GenBank/DDBJ databases">
        <title>De novo assembly of a Great Dane genome.</title>
        <authorList>
            <person name="Kidd J.M."/>
            <person name="Pendleton A.L."/>
            <person name="Shen F."/>
            <person name="Emery S."/>
        </authorList>
    </citation>
    <scope>NUCLEOTIDE SEQUENCE [LARGE SCALE GENOMIC DNA]</scope>
    <source>
        <strain evidence="12">Great Dane</strain>
    </source>
</reference>
<dbReference type="Gene3D" id="2.130.10.10">
    <property type="entry name" value="YVTN repeat-like/Quinoprotein amine dehydrogenase"/>
    <property type="match status" value="1"/>
</dbReference>
<dbReference type="Pfam" id="PF00047">
    <property type="entry name" value="ig"/>
    <property type="match status" value="1"/>
</dbReference>
<feature type="region of interest" description="Disordered" evidence="9">
    <location>
        <begin position="48"/>
        <end position="199"/>
    </location>
</feature>
<dbReference type="SUPFAM" id="SSF48726">
    <property type="entry name" value="Immunoglobulin"/>
    <property type="match status" value="1"/>
</dbReference>
<evidence type="ECO:0000256" key="4">
    <source>
        <dbReference type="ARBA" id="ARBA00022729"/>
    </source>
</evidence>
<dbReference type="OrthoDB" id="9988752at2759"/>
<feature type="region of interest" description="Disordered" evidence="9">
    <location>
        <begin position="941"/>
        <end position="982"/>
    </location>
</feature>
<dbReference type="Gene3D" id="3.30.1680.10">
    <property type="entry name" value="ligand-binding face of the semaphorins, domain 2"/>
    <property type="match status" value="1"/>
</dbReference>
<dbReference type="InterPro" id="IPR013783">
    <property type="entry name" value="Ig-like_fold"/>
</dbReference>
<keyword evidence="7" id="KW-0393">Immunoglobulin domain</keyword>
<evidence type="ECO:0000256" key="8">
    <source>
        <dbReference type="PROSITE-ProRule" id="PRU00352"/>
    </source>
</evidence>
<comment type="caution">
    <text evidence="8">Lacks conserved residue(s) required for the propagation of feature annotation.</text>
</comment>
<feature type="domain" description="Sema" evidence="11">
    <location>
        <begin position="232"/>
        <end position="716"/>
    </location>
</feature>
<dbReference type="PROSITE" id="PS51004">
    <property type="entry name" value="SEMA"/>
    <property type="match status" value="1"/>
</dbReference>
<dbReference type="Ensembl" id="ENSCAFT00040040441.1">
    <property type="protein sequence ID" value="ENSCAFP00040035279.1"/>
    <property type="gene ID" value="ENSCAFG00040021789.1"/>
</dbReference>
<organism evidence="12 13">
    <name type="scientific">Canis lupus familiaris</name>
    <name type="common">Dog</name>
    <name type="synonym">Canis familiaris</name>
    <dbReference type="NCBI Taxonomy" id="9615"/>
    <lineage>
        <taxon>Eukaryota</taxon>
        <taxon>Metazoa</taxon>
        <taxon>Chordata</taxon>
        <taxon>Craniata</taxon>
        <taxon>Vertebrata</taxon>
        <taxon>Euteleostomi</taxon>
        <taxon>Mammalia</taxon>
        <taxon>Eutheria</taxon>
        <taxon>Laurasiatheria</taxon>
        <taxon>Carnivora</taxon>
        <taxon>Caniformia</taxon>
        <taxon>Canidae</taxon>
        <taxon>Canis</taxon>
    </lineage>
</organism>
<evidence type="ECO:0000256" key="5">
    <source>
        <dbReference type="ARBA" id="ARBA00023157"/>
    </source>
</evidence>
<evidence type="ECO:0000256" key="3">
    <source>
        <dbReference type="ARBA" id="ARBA00022525"/>
    </source>
</evidence>
<evidence type="ECO:0000259" key="10">
    <source>
        <dbReference type="PROSITE" id="PS50835"/>
    </source>
</evidence>
<evidence type="ECO:0000256" key="2">
    <source>
        <dbReference type="ARBA" id="ARBA00009492"/>
    </source>
</evidence>
<dbReference type="SUPFAM" id="SSF103575">
    <property type="entry name" value="Plexin repeat"/>
    <property type="match status" value="1"/>
</dbReference>
<evidence type="ECO:0000256" key="1">
    <source>
        <dbReference type="ARBA" id="ARBA00004613"/>
    </source>
</evidence>
<sequence length="982" mass="109658">MATVTRATLFVSLCGPKTTSCIPLSPGARCKRRASPRSAKCVSPEYCKGGASGPARTWAPGRTPRAPGTALPGAARRGQVGSGGPWAPSPAEGSACAPGPVPREALARATRGAASPGPRGRDAAGSPHGPPPPAAARPPAARGLCAAQPGLARGPGRPCPLLTAPAPRTPAPPAPPVRPLHPRTPVHRPHPPRTPHPARGMARAASLLTWLLCGHLLQPRPGGHATGAAHPRLRLSQKELLDLNRTSIFHSPFGFLDLHAMLLDEYQERLFVGGKDLVYSLSLEQISNGYREIRWPSTALKIEECIMKGKDASECANFVRVLHHYNRTHLLTCGTGAFDPLCAFIRVGYHLEDPLFHLELHRSERGRGRCPFDPSSSFISTLIGSELFAGLYSDYWGRDAAIFRSMGRLAHIRTEHDDERLLKEPKFVGSYMIPDNEDRDDNKVYFFFTEKALEAENSAHAIYTRVGRLCVNDVGGQRILVNKWSTFLKARLVCSVPGMNGIDTYFDELEDIFLLHTRDHKNPVIFGLFNTTSNIFRGHAICVYHMSSIRAAFNGPYAHKEGPEYHWSLYEGRVPYPRPGSCASKVNGGRYGTTKDYPDDAIRFARSHPLMYQPIKPAHKKPILVKTDGRYNLKQIAVDRVEAEDGQYDVLFIGTDNGIVLKVITIYNQETESMEEVILEELQIFKDPAPIISMEISSKRQQLYIGSPSAVAQVRFHQCDMYGSACADCCLARDPYCAWDGISCSRYYPTGTHAKRRFRRQDVRHGNAAQQCFGQQFVGDALDKTEERLAYGIENNSTLLECTPRSLQAKVIWFVQKGRDTRKEEVKTDDRVVKMDLGLLFLRVRTVDAGTYFCQTVEHGFVHTVRRITLEVVEEERVEQMFHKDPEEDGPPRMPCPAPGGPQGARPWYKEFLQLIGYSNFQRVEEYCEKVWCSERRRKKLKMSPSKWKYAHGQDRRLRARPEHYRVPRHTRGSRRAPAPGS</sequence>
<reference evidence="12" key="2">
    <citation type="submission" date="2025-08" db="UniProtKB">
        <authorList>
            <consortium name="Ensembl"/>
        </authorList>
    </citation>
    <scope>IDENTIFICATION</scope>
</reference>
<dbReference type="SUPFAM" id="SSF101912">
    <property type="entry name" value="Sema domain"/>
    <property type="match status" value="1"/>
</dbReference>
<dbReference type="PANTHER" id="PTHR11036:SF22">
    <property type="entry name" value="SEMAPHORIN-3E"/>
    <property type="match status" value="1"/>
</dbReference>
<evidence type="ECO:0000313" key="12">
    <source>
        <dbReference type="Ensembl" id="ENSCAFP00040035279.1"/>
    </source>
</evidence>
<keyword evidence="5" id="KW-1015">Disulfide bond</keyword>
<dbReference type="FunFam" id="2.130.10.10:FF:000015">
    <property type="entry name" value="Semaphorin 3B"/>
    <property type="match status" value="1"/>
</dbReference>
<dbReference type="InterPro" id="IPR015513">
    <property type="entry name" value="Semaphorin_3E_Sema"/>
</dbReference>
<dbReference type="InterPro" id="IPR015943">
    <property type="entry name" value="WD40/YVTN_repeat-like_dom_sf"/>
</dbReference>
<comment type="similarity">
    <text evidence="2">Belongs to the semaphorin family.</text>
</comment>
<dbReference type="FunFam" id="3.30.1680.10:FF:000001">
    <property type="entry name" value="Semaphorin 3F like"/>
    <property type="match status" value="1"/>
</dbReference>